<dbReference type="InterPro" id="IPR057326">
    <property type="entry name" value="KR_dom"/>
</dbReference>
<dbReference type="SUPFAM" id="SSF47336">
    <property type="entry name" value="ACP-like"/>
    <property type="match status" value="1"/>
</dbReference>
<dbReference type="Gene3D" id="3.40.50.720">
    <property type="entry name" value="NAD(P)-binding Rossmann-like Domain"/>
    <property type="match status" value="1"/>
</dbReference>
<feature type="non-terminal residue" evidence="11">
    <location>
        <position position="1"/>
    </location>
</feature>
<evidence type="ECO:0000259" key="9">
    <source>
        <dbReference type="PROSITE" id="PS50075"/>
    </source>
</evidence>
<feature type="region of interest" description="C-terminal hotdog fold" evidence="7">
    <location>
        <begin position="245"/>
        <end position="383"/>
    </location>
</feature>
<comment type="pathway">
    <text evidence="1">Antibiotic biosynthesis.</text>
</comment>
<dbReference type="SUPFAM" id="SSF51735">
    <property type="entry name" value="NAD(P)-binding Rossmann-fold domains"/>
    <property type="match status" value="2"/>
</dbReference>
<dbReference type="InterPro" id="IPR013968">
    <property type="entry name" value="PKS_KR"/>
</dbReference>
<gene>
    <name evidence="11" type="ORF">CUT44_08910</name>
</gene>
<dbReference type="SMART" id="SM00826">
    <property type="entry name" value="PKS_DH"/>
    <property type="match status" value="1"/>
</dbReference>
<dbReference type="RefSeq" id="WP_146252192.1">
    <property type="nucleotide sequence ID" value="NZ_PGGW01000037.1"/>
</dbReference>
<evidence type="ECO:0000259" key="10">
    <source>
        <dbReference type="PROSITE" id="PS52019"/>
    </source>
</evidence>
<proteinExistence type="predicted"/>
<accession>A0A2M8M1P4</accession>
<evidence type="ECO:0000256" key="4">
    <source>
        <dbReference type="ARBA" id="ARBA00022679"/>
    </source>
</evidence>
<dbReference type="Gene3D" id="3.40.366.10">
    <property type="entry name" value="Malonyl-Coenzyme A Acyl Carrier Protein, domain 2"/>
    <property type="match status" value="1"/>
</dbReference>
<protein>
    <submittedName>
        <fullName evidence="11">Uncharacterized protein</fullName>
    </submittedName>
</protein>
<dbReference type="InterPro" id="IPR036291">
    <property type="entry name" value="NAD(P)-bd_dom_sf"/>
</dbReference>
<dbReference type="GO" id="GO:0031177">
    <property type="term" value="F:phosphopantetheine binding"/>
    <property type="evidence" value="ECO:0007669"/>
    <property type="project" value="InterPro"/>
</dbReference>
<dbReference type="Proteomes" id="UP000230407">
    <property type="component" value="Unassembled WGS sequence"/>
</dbReference>
<feature type="region of interest" description="Disordered" evidence="8">
    <location>
        <begin position="524"/>
        <end position="543"/>
    </location>
</feature>
<dbReference type="InterPro" id="IPR001227">
    <property type="entry name" value="Ac_transferase_dom_sf"/>
</dbReference>
<dbReference type="SMART" id="SM00822">
    <property type="entry name" value="PKS_KR"/>
    <property type="match status" value="1"/>
</dbReference>
<feature type="domain" description="PKS/mFAS DH" evidence="10">
    <location>
        <begin position="108"/>
        <end position="383"/>
    </location>
</feature>
<evidence type="ECO:0000256" key="7">
    <source>
        <dbReference type="PROSITE-ProRule" id="PRU01363"/>
    </source>
</evidence>
<organism evidence="11 12">
    <name type="scientific">Streptomyces carminius</name>
    <dbReference type="NCBI Taxonomy" id="2665496"/>
    <lineage>
        <taxon>Bacteria</taxon>
        <taxon>Bacillati</taxon>
        <taxon>Actinomycetota</taxon>
        <taxon>Actinomycetes</taxon>
        <taxon>Kitasatosporales</taxon>
        <taxon>Streptomycetaceae</taxon>
        <taxon>Streptomyces</taxon>
    </lineage>
</organism>
<dbReference type="PROSITE" id="PS52019">
    <property type="entry name" value="PKS_MFAS_DH"/>
    <property type="match status" value="1"/>
</dbReference>
<name>A0A2M8M1P4_9ACTN</name>
<dbReference type="InterPro" id="IPR050091">
    <property type="entry name" value="PKS_NRPS_Biosynth_Enz"/>
</dbReference>
<dbReference type="SMART" id="SM00823">
    <property type="entry name" value="PKS_PP"/>
    <property type="match status" value="1"/>
</dbReference>
<dbReference type="Gene3D" id="1.10.1200.10">
    <property type="entry name" value="ACP-like"/>
    <property type="match status" value="1"/>
</dbReference>
<dbReference type="SMART" id="SM01294">
    <property type="entry name" value="PKS_PP_betabranch"/>
    <property type="match status" value="1"/>
</dbReference>
<evidence type="ECO:0000256" key="6">
    <source>
        <dbReference type="ARBA" id="ARBA00023268"/>
    </source>
</evidence>
<dbReference type="InterPro" id="IPR049551">
    <property type="entry name" value="PKS_DH_C"/>
</dbReference>
<keyword evidence="3" id="KW-0597">Phosphoprotein</keyword>
<evidence type="ECO:0000256" key="1">
    <source>
        <dbReference type="ARBA" id="ARBA00004792"/>
    </source>
</evidence>
<evidence type="ECO:0000256" key="5">
    <source>
        <dbReference type="ARBA" id="ARBA00023194"/>
    </source>
</evidence>
<keyword evidence="6" id="KW-0511">Multifunctional enzyme</keyword>
<sequence length="987" mass="104122">ADTGHHTFIEVSAHPVLTMAIEDTLQDHPTPTLTLPTLRRNQHEPTTFHTALAHLHTHTHHPITWHLPPTPTPDTPPPTYPFQHQHYWLKTDGRATDIGAVGLDGSGHPLLGAVVRLPESDRAVFTNRVSLRTQPWLVEHSVSGTVLVPGTALLELVIRAGDELGATAVSELVIETPLTVPDTGGLHLRVTVDEPDGSGVRSVVVHSRPDGATDAPWTRHATGSLSSTPRPLPADGPADWPPAGAETVPVDGFYADQQDAGFEFGPLFRGLRSVWVRGEEVFAEVGLPEDADVSPGFLIHPALLDSALHAAAFLPGRSGADAPARLPFAWNGVALHASGATVLRVRVRPCGDDLAIEMTDPTGAPVASVGALTMRPVDVHRIGDRDGTGGMLFRTDWTALPMPPAGPVPDAVPGGLLDLTALGEPQDQGAPERSRVLVSRALKEIQQHLQSSGPDTPLVVVTRDARHDPAMAAVWGLVRVAQSENPGQVVLVDLDDTAESRRLLPAAVATGEPQLAVHGGSVSVPRLTREDPGAADRTGGAEGRALDTDGTVLITGGTGTLGGLVARRLVTHHGIRHLLLTSRRGLDAPLARELREELTALGATVTVAPCDIGDRGAVAELLAGVPAEHPLTAVVHTAAVLDDGVFTSLDPERVETVFGPKVDGAWNLHVLTEGLDLAAFVLFSSASGTLGNAGQGNYAAGNGFLDGLAEYRRRLGLPGLSLAWGLWEQASEMTGALLDGTRGHLKQDVLAMSDEEGLLLFDTALGTVGLPDSPSVLVPVKLSLAALRQSGNPPAVLRGLVPQARPTARQATAEPADSFLDRLRRITPQERSGKLLDMVLAHTAATLGHAGSGAVDGRQAFKDLGFDSLAAVDLRNRIGATTGLRLPATLVFDYPTPAALARHLQEELRLDGGDGGQATAKALAELHRLETSLDELVLEADDHARIAERLRKLAARWHTPAAPSEQDLALATDEDILRLAEAELDLS</sequence>
<feature type="region of interest" description="N-terminal hotdog fold" evidence="7">
    <location>
        <begin position="108"/>
        <end position="232"/>
    </location>
</feature>
<dbReference type="InterPro" id="IPR020806">
    <property type="entry name" value="PKS_PP-bd"/>
</dbReference>
<dbReference type="FunFam" id="1.10.1200.10:FF:000007">
    <property type="entry name" value="Probable polyketide synthase pks17"/>
    <property type="match status" value="1"/>
</dbReference>
<evidence type="ECO:0000313" key="12">
    <source>
        <dbReference type="Proteomes" id="UP000230407"/>
    </source>
</evidence>
<dbReference type="PROSITE" id="PS50075">
    <property type="entry name" value="CARRIER"/>
    <property type="match status" value="1"/>
</dbReference>
<evidence type="ECO:0000256" key="8">
    <source>
        <dbReference type="SAM" id="MobiDB-lite"/>
    </source>
</evidence>
<evidence type="ECO:0000313" key="11">
    <source>
        <dbReference type="EMBL" id="PJE98121.1"/>
    </source>
</evidence>
<evidence type="ECO:0000256" key="3">
    <source>
        <dbReference type="ARBA" id="ARBA00022553"/>
    </source>
</evidence>
<keyword evidence="5" id="KW-0045">Antibiotic biosynthesis</keyword>
<dbReference type="Pfam" id="PF00550">
    <property type="entry name" value="PP-binding"/>
    <property type="match status" value="1"/>
</dbReference>
<dbReference type="Pfam" id="PF14765">
    <property type="entry name" value="PS-DH"/>
    <property type="match status" value="1"/>
</dbReference>
<keyword evidence="4" id="KW-0808">Transferase</keyword>
<dbReference type="GO" id="GO:0006633">
    <property type="term" value="P:fatty acid biosynthetic process"/>
    <property type="evidence" value="ECO:0007669"/>
    <property type="project" value="TreeGrafter"/>
</dbReference>
<reference evidence="11 12" key="1">
    <citation type="submission" date="2017-11" db="EMBL/GenBank/DDBJ databases">
        <title>Streptomyces carmine sp. nov., a novel actinomycete isolated from Sophora alopecuroides in Xinjiang, China.</title>
        <authorList>
            <person name="Wang Y."/>
            <person name="Luo X."/>
            <person name="Wan C."/>
            <person name="Zhang L."/>
        </authorList>
    </citation>
    <scope>NUCLEOTIDE SEQUENCE [LARGE SCALE GENOMIC DNA]</scope>
    <source>
        <strain evidence="11 12">TRM SA0054</strain>
    </source>
</reference>
<dbReference type="InterPro" id="IPR042104">
    <property type="entry name" value="PKS_dehydratase_sf"/>
</dbReference>
<feature type="region of interest" description="Disordered" evidence="8">
    <location>
        <begin position="208"/>
        <end position="236"/>
    </location>
</feature>
<evidence type="ECO:0000256" key="2">
    <source>
        <dbReference type="ARBA" id="ARBA00022450"/>
    </source>
</evidence>
<feature type="active site" description="Proton donor; for dehydratase activity" evidence="7">
    <location>
        <position position="305"/>
    </location>
</feature>
<keyword evidence="12" id="KW-1185">Reference proteome</keyword>
<dbReference type="PANTHER" id="PTHR43775">
    <property type="entry name" value="FATTY ACID SYNTHASE"/>
    <property type="match status" value="1"/>
</dbReference>
<dbReference type="InterPro" id="IPR020807">
    <property type="entry name" value="PKS_DH"/>
</dbReference>
<dbReference type="InterPro" id="IPR036736">
    <property type="entry name" value="ACP-like_sf"/>
</dbReference>
<feature type="domain" description="Carrier" evidence="9">
    <location>
        <begin position="833"/>
        <end position="908"/>
    </location>
</feature>
<dbReference type="InterPro" id="IPR049552">
    <property type="entry name" value="PKS_DH_N"/>
</dbReference>
<dbReference type="InterPro" id="IPR055123">
    <property type="entry name" value="SpnB-like_Rossmann"/>
</dbReference>
<dbReference type="InterPro" id="IPR009081">
    <property type="entry name" value="PP-bd_ACP"/>
</dbReference>
<dbReference type="AlphaFoldDB" id="A0A2M8M1P4"/>
<dbReference type="InterPro" id="IPR049900">
    <property type="entry name" value="PKS_mFAS_DH"/>
</dbReference>
<dbReference type="CDD" id="cd08956">
    <property type="entry name" value="KR_3_FAS_SDR_x"/>
    <property type="match status" value="1"/>
</dbReference>
<dbReference type="GO" id="GO:0004312">
    <property type="term" value="F:fatty acid synthase activity"/>
    <property type="evidence" value="ECO:0007669"/>
    <property type="project" value="TreeGrafter"/>
</dbReference>
<dbReference type="Pfam" id="PF21089">
    <property type="entry name" value="PKS_DH_N"/>
    <property type="match status" value="1"/>
</dbReference>
<dbReference type="Pfam" id="PF22953">
    <property type="entry name" value="SpnB_Rossmann"/>
    <property type="match status" value="1"/>
</dbReference>
<dbReference type="PROSITE" id="PS00012">
    <property type="entry name" value="PHOSPHOPANTETHEINE"/>
    <property type="match status" value="1"/>
</dbReference>
<feature type="active site" description="Proton acceptor; for dehydratase activity" evidence="7">
    <location>
        <position position="140"/>
    </location>
</feature>
<dbReference type="EMBL" id="PGGW01000037">
    <property type="protein sequence ID" value="PJE98121.1"/>
    <property type="molecule type" value="Genomic_DNA"/>
</dbReference>
<dbReference type="GO" id="GO:0017000">
    <property type="term" value="P:antibiotic biosynthetic process"/>
    <property type="evidence" value="ECO:0007669"/>
    <property type="project" value="UniProtKB-KW"/>
</dbReference>
<dbReference type="InterPro" id="IPR006162">
    <property type="entry name" value="Ppantetheine_attach_site"/>
</dbReference>
<dbReference type="PANTHER" id="PTHR43775:SF51">
    <property type="entry name" value="INACTIVE PHENOLPHTHIOCEROL SYNTHESIS POLYKETIDE SYNTHASE TYPE I PKS1-RELATED"/>
    <property type="match status" value="1"/>
</dbReference>
<dbReference type="Gene3D" id="3.30.70.3290">
    <property type="match status" value="1"/>
</dbReference>
<dbReference type="Pfam" id="PF08659">
    <property type="entry name" value="KR"/>
    <property type="match status" value="1"/>
</dbReference>
<dbReference type="Gene3D" id="3.10.129.110">
    <property type="entry name" value="Polyketide synthase dehydratase"/>
    <property type="match status" value="1"/>
</dbReference>
<keyword evidence="2" id="KW-0596">Phosphopantetheine</keyword>
<comment type="caution">
    <text evidence="11">The sequence shown here is derived from an EMBL/GenBank/DDBJ whole genome shotgun (WGS) entry which is preliminary data.</text>
</comment>